<dbReference type="Pfam" id="PF18301">
    <property type="entry name" value="preATP-grasp_3"/>
    <property type="match status" value="1"/>
</dbReference>
<dbReference type="SUPFAM" id="SSF56059">
    <property type="entry name" value="Glutathione synthetase ATP-binding domain-like"/>
    <property type="match status" value="1"/>
</dbReference>
<keyword evidence="4" id="KW-1185">Reference proteome</keyword>
<evidence type="ECO:0000313" key="4">
    <source>
        <dbReference type="Proteomes" id="UP000533469"/>
    </source>
</evidence>
<dbReference type="InterPro" id="IPR011761">
    <property type="entry name" value="ATP-grasp"/>
</dbReference>
<dbReference type="AlphaFoldDB" id="A0A839Z5N5"/>
<feature type="domain" description="ATP-grasp" evidence="2">
    <location>
        <begin position="124"/>
        <end position="296"/>
    </location>
</feature>
<dbReference type="Gene3D" id="3.30.470.20">
    <property type="entry name" value="ATP-grasp fold, B domain"/>
    <property type="match status" value="1"/>
</dbReference>
<protein>
    <submittedName>
        <fullName evidence="3">Putative ATP-grasp superfamily ATP-dependent carboligase</fullName>
    </submittedName>
</protein>
<dbReference type="PROSITE" id="PS50975">
    <property type="entry name" value="ATP_GRASP"/>
    <property type="match status" value="1"/>
</dbReference>
<dbReference type="GO" id="GO:0005524">
    <property type="term" value="F:ATP binding"/>
    <property type="evidence" value="ECO:0007669"/>
    <property type="project" value="UniProtKB-UniRule"/>
</dbReference>
<keyword evidence="1" id="KW-0067">ATP-binding</keyword>
<name>A0A839Z5N5_9HYPH</name>
<reference evidence="3 4" key="1">
    <citation type="submission" date="2020-08" db="EMBL/GenBank/DDBJ databases">
        <title>Genomic Encyclopedia of Type Strains, Phase IV (KMG-IV): sequencing the most valuable type-strain genomes for metagenomic binning, comparative biology and taxonomic classification.</title>
        <authorList>
            <person name="Goeker M."/>
        </authorList>
    </citation>
    <scope>NUCLEOTIDE SEQUENCE [LARGE SCALE GENOMIC DNA]</scope>
    <source>
        <strain evidence="3 4">DSM 5895</strain>
    </source>
</reference>
<proteinExistence type="predicted"/>
<dbReference type="InterPro" id="IPR003806">
    <property type="entry name" value="ATP-grasp_PylC-type"/>
</dbReference>
<comment type="caution">
    <text evidence="3">The sequence shown here is derived from an EMBL/GenBank/DDBJ whole genome shotgun (WGS) entry which is preliminary data.</text>
</comment>
<dbReference type="GO" id="GO:0016874">
    <property type="term" value="F:ligase activity"/>
    <property type="evidence" value="ECO:0007669"/>
    <property type="project" value="UniProtKB-KW"/>
</dbReference>
<gene>
    <name evidence="3" type="ORF">FHS55_000426</name>
</gene>
<dbReference type="Gene3D" id="2.30.36.100">
    <property type="match status" value="1"/>
</dbReference>
<dbReference type="InterPro" id="IPR024710">
    <property type="entry name" value="MfnD"/>
</dbReference>
<dbReference type="InterPro" id="IPR040803">
    <property type="entry name" value="MfnD_preATP-grasp"/>
</dbReference>
<accession>A0A839Z5N5</accession>
<evidence type="ECO:0000259" key="2">
    <source>
        <dbReference type="PROSITE" id="PS50975"/>
    </source>
</evidence>
<keyword evidence="1" id="KW-0547">Nucleotide-binding</keyword>
<evidence type="ECO:0000256" key="1">
    <source>
        <dbReference type="PROSITE-ProRule" id="PRU00409"/>
    </source>
</evidence>
<evidence type="ECO:0000313" key="3">
    <source>
        <dbReference type="EMBL" id="MBB3769840.1"/>
    </source>
</evidence>
<keyword evidence="3" id="KW-0436">Ligase</keyword>
<dbReference type="PIRSF" id="PIRSF016766">
    <property type="entry name" value="UCP016766_ATPgrasp"/>
    <property type="match status" value="1"/>
</dbReference>
<dbReference type="Pfam" id="PF02655">
    <property type="entry name" value="ATP-grasp_3"/>
    <property type="match status" value="1"/>
</dbReference>
<dbReference type="Gene3D" id="3.40.50.11770">
    <property type="match status" value="1"/>
</dbReference>
<dbReference type="Proteomes" id="UP000533469">
    <property type="component" value="Unassembled WGS sequence"/>
</dbReference>
<dbReference type="GO" id="GO:0046872">
    <property type="term" value="F:metal ion binding"/>
    <property type="evidence" value="ECO:0007669"/>
    <property type="project" value="InterPro"/>
</dbReference>
<sequence>MCETVTGGFYAGAALPEDLIDEGARMRDALIGDLEDLPGIRVVTTHDARLPQPPRGTSRPVGPGDDAGALWDKLAAEAQCCWPIAPECEGILARLVARLRTRNSRVIAPDDATLRICASKRETAEVLTRAGVPVIPTWPPGMVPQGQKGPFVIKPDDGAGALDVILVPRLPTEPIAPGAVIQPLVAGTAASLSLLCQQGRTHVLSANRQHVAIVEGRFRFSGVTVGAFPVDDTLRTLAERIGAALPGLRGLVGVDYLATAAGPVVIEVNPRLTTSYVGLRHALAVNPLAFVAELIRDGEVPEGDVPNLPYLPPARPVEINL</sequence>
<dbReference type="EMBL" id="JACICD010000001">
    <property type="protein sequence ID" value="MBB3769840.1"/>
    <property type="molecule type" value="Genomic_DNA"/>
</dbReference>
<organism evidence="3 4">
    <name type="scientific">Ancylobacter tetraedralis</name>
    <dbReference type="NCBI Taxonomy" id="217068"/>
    <lineage>
        <taxon>Bacteria</taxon>
        <taxon>Pseudomonadati</taxon>
        <taxon>Pseudomonadota</taxon>
        <taxon>Alphaproteobacteria</taxon>
        <taxon>Hyphomicrobiales</taxon>
        <taxon>Xanthobacteraceae</taxon>
        <taxon>Ancylobacter</taxon>
    </lineage>
</organism>